<accession>A0A319DTT9</accession>
<organism evidence="1 2">
    <name type="scientific">Aspergillus sclerotiicarbonarius (strain CBS 121057 / IBT 28362)</name>
    <dbReference type="NCBI Taxonomy" id="1448318"/>
    <lineage>
        <taxon>Eukaryota</taxon>
        <taxon>Fungi</taxon>
        <taxon>Dikarya</taxon>
        <taxon>Ascomycota</taxon>
        <taxon>Pezizomycotina</taxon>
        <taxon>Eurotiomycetes</taxon>
        <taxon>Eurotiomycetidae</taxon>
        <taxon>Eurotiales</taxon>
        <taxon>Aspergillaceae</taxon>
        <taxon>Aspergillus</taxon>
        <taxon>Aspergillus subgen. Circumdati</taxon>
    </lineage>
</organism>
<sequence>PCEHGCGSLLFPALDSALVETSYTNVSANSLLRGGFQALECLIDPIEQLSLCETCPKELAYRDYYHTICDGIVRQYKHFYQVLFRRYKQIDYEINDDDVERHDFILLQYAFQIDRILSSIIRVTYILKEQHVYDEDSWYMVHNQAERLANATYNLRERVV</sequence>
<evidence type="ECO:0000313" key="2">
    <source>
        <dbReference type="Proteomes" id="UP000248423"/>
    </source>
</evidence>
<dbReference type="VEuPathDB" id="FungiDB:BO78DRAFT_288333"/>
<name>A0A319DTT9_ASPSB</name>
<proteinExistence type="predicted"/>
<keyword evidence="2" id="KW-1185">Reference proteome</keyword>
<dbReference type="AlphaFoldDB" id="A0A319DTT9"/>
<evidence type="ECO:0000313" key="1">
    <source>
        <dbReference type="EMBL" id="PYI01122.1"/>
    </source>
</evidence>
<reference evidence="1 2" key="1">
    <citation type="submission" date="2018-02" db="EMBL/GenBank/DDBJ databases">
        <title>The genomes of Aspergillus section Nigri reveals drivers in fungal speciation.</title>
        <authorList>
            <consortium name="DOE Joint Genome Institute"/>
            <person name="Vesth T.C."/>
            <person name="Nybo J."/>
            <person name="Theobald S."/>
            <person name="Brandl J."/>
            <person name="Frisvad J.C."/>
            <person name="Nielsen K.F."/>
            <person name="Lyhne E.K."/>
            <person name="Kogle M.E."/>
            <person name="Kuo A."/>
            <person name="Riley R."/>
            <person name="Clum A."/>
            <person name="Nolan M."/>
            <person name="Lipzen A."/>
            <person name="Salamov A."/>
            <person name="Henrissat B."/>
            <person name="Wiebenga A."/>
            <person name="De vries R.P."/>
            <person name="Grigoriev I.V."/>
            <person name="Mortensen U.H."/>
            <person name="Andersen M.R."/>
            <person name="Baker S.E."/>
        </authorList>
    </citation>
    <scope>NUCLEOTIDE SEQUENCE [LARGE SCALE GENOMIC DNA]</scope>
    <source>
        <strain evidence="1 2">CBS 121057</strain>
    </source>
</reference>
<gene>
    <name evidence="1" type="ORF">BO78DRAFT_288333</name>
</gene>
<feature type="non-terminal residue" evidence="1">
    <location>
        <position position="160"/>
    </location>
</feature>
<dbReference type="Proteomes" id="UP000248423">
    <property type="component" value="Unassembled WGS sequence"/>
</dbReference>
<dbReference type="EMBL" id="KZ826424">
    <property type="protein sequence ID" value="PYI01122.1"/>
    <property type="molecule type" value="Genomic_DNA"/>
</dbReference>
<feature type="non-terminal residue" evidence="1">
    <location>
        <position position="1"/>
    </location>
</feature>
<protein>
    <submittedName>
        <fullName evidence="1">Uncharacterized protein</fullName>
    </submittedName>
</protein>
<dbReference type="OrthoDB" id="4497351at2759"/>